<dbReference type="SUPFAM" id="SSF57667">
    <property type="entry name" value="beta-beta-alpha zinc fingers"/>
    <property type="match status" value="6"/>
</dbReference>
<sequence>MVFIHIEFLYEILISGSNQFELIHNQKSRCGNLSFNNKDSKKSVNEKIEDCIYCGKSFPHKIYLKHKAEEEKNLKCQYCDKYFETVQLYRRHTYRYHKLYTCKICNLKFLKGAYEYHMNSMHRTKPKCKVCHKTFATKLSLLAHEKKIHLGLRDERFECQICKYKAPDKFQFEIHISRHNKAPSFVCDQCGSGHYTKTELNKHIQANHCGGYVCTICKKTFRSPEYLKKHLIIHKPNYDPNEINFTCEECGKGFLNQLGFKKHLSKHKNEGKFYNCNICDKNITSKSSFKTHLRMHSGRKPYNCSQCEKTFSDKKYLIEHENNHSKEKIFTCNRCNENFSHYKQFSNHKQSHLM</sequence>
<dbReference type="PANTHER" id="PTHR24379">
    <property type="entry name" value="KRAB AND ZINC FINGER DOMAIN-CONTAINING"/>
    <property type="match status" value="1"/>
</dbReference>
<protein>
    <recommendedName>
        <fullName evidence="12">C2H2-type domain-containing protein</fullName>
    </recommendedName>
</protein>
<keyword evidence="4" id="KW-0677">Repeat</keyword>
<dbReference type="RefSeq" id="XP_002429659.1">
    <property type="nucleotide sequence ID" value="XM_002429614.1"/>
</dbReference>
<name>E0VU65_PEDHC</name>
<feature type="domain" description="C2H2-type" evidence="12">
    <location>
        <begin position="185"/>
        <end position="210"/>
    </location>
</feature>
<evidence type="ECO:0000256" key="10">
    <source>
        <dbReference type="ARBA" id="ARBA00023242"/>
    </source>
</evidence>
<evidence type="ECO:0000313" key="14">
    <source>
        <dbReference type="EnsemblMetazoa" id="PHUM446330-PA"/>
    </source>
</evidence>
<dbReference type="HOGENOM" id="CLU_002678_2_2_1"/>
<dbReference type="GeneID" id="8231198"/>
<dbReference type="FunFam" id="3.30.160.60:FF:001480">
    <property type="entry name" value="Si:cabz01071911.3"/>
    <property type="match status" value="1"/>
</dbReference>
<dbReference type="PANTHER" id="PTHR24379:SF127">
    <property type="entry name" value="BLOODY FINGERS-RELATED"/>
    <property type="match status" value="1"/>
</dbReference>
<dbReference type="SMART" id="SM00355">
    <property type="entry name" value="ZnF_C2H2"/>
    <property type="match status" value="10"/>
</dbReference>
<evidence type="ECO:0000256" key="9">
    <source>
        <dbReference type="ARBA" id="ARBA00023163"/>
    </source>
</evidence>
<evidence type="ECO:0000256" key="4">
    <source>
        <dbReference type="ARBA" id="ARBA00022737"/>
    </source>
</evidence>
<dbReference type="InterPro" id="IPR036236">
    <property type="entry name" value="Znf_C2H2_sf"/>
</dbReference>
<dbReference type="VEuPathDB" id="VectorBase:PHUM446330"/>
<dbReference type="eggNOG" id="KOG1721">
    <property type="taxonomic scope" value="Eukaryota"/>
</dbReference>
<dbReference type="STRING" id="121224.E0VU65"/>
<dbReference type="InterPro" id="IPR013087">
    <property type="entry name" value="Znf_C2H2_type"/>
</dbReference>
<dbReference type="Proteomes" id="UP000009046">
    <property type="component" value="Unassembled WGS sequence"/>
</dbReference>
<reference evidence="14" key="3">
    <citation type="submission" date="2021-02" db="UniProtKB">
        <authorList>
            <consortium name="EnsemblMetazoa"/>
        </authorList>
    </citation>
    <scope>IDENTIFICATION</scope>
    <source>
        <strain evidence="14">USDA</strain>
    </source>
</reference>
<dbReference type="PROSITE" id="PS00028">
    <property type="entry name" value="ZINC_FINGER_C2H2_1"/>
    <property type="match status" value="7"/>
</dbReference>
<evidence type="ECO:0000256" key="5">
    <source>
        <dbReference type="ARBA" id="ARBA00022771"/>
    </source>
</evidence>
<keyword evidence="6" id="KW-0862">Zinc</keyword>
<dbReference type="EMBL" id="DS235780">
    <property type="protein sequence ID" value="EEB16921.1"/>
    <property type="molecule type" value="Genomic_DNA"/>
</dbReference>
<evidence type="ECO:0000256" key="8">
    <source>
        <dbReference type="ARBA" id="ARBA00023125"/>
    </source>
</evidence>
<dbReference type="GO" id="GO:0000981">
    <property type="term" value="F:DNA-binding transcription factor activity, RNA polymerase II-specific"/>
    <property type="evidence" value="ECO:0007669"/>
    <property type="project" value="TreeGrafter"/>
</dbReference>
<gene>
    <name evidence="14" type="primary">8231198</name>
    <name evidence="13" type="ORF">Phum_PHUM446330</name>
</gene>
<reference evidence="13" key="2">
    <citation type="submission" date="2007-04" db="EMBL/GenBank/DDBJ databases">
        <title>The genome of the human body louse.</title>
        <authorList>
            <consortium name="The Human Body Louse Genome Consortium"/>
            <person name="Kirkness E."/>
            <person name="Walenz B."/>
            <person name="Hass B."/>
            <person name="Bruggner R."/>
            <person name="Strausberg R."/>
        </authorList>
    </citation>
    <scope>NUCLEOTIDE SEQUENCE</scope>
    <source>
        <strain evidence="13">USDA</strain>
    </source>
</reference>
<evidence type="ECO:0000259" key="12">
    <source>
        <dbReference type="PROSITE" id="PS50157"/>
    </source>
</evidence>
<dbReference type="CTD" id="8231198"/>
<feature type="domain" description="C2H2-type" evidence="12">
    <location>
        <begin position="212"/>
        <end position="239"/>
    </location>
</feature>
<dbReference type="EMBL" id="AAZO01005449">
    <property type="status" value="NOT_ANNOTATED_CDS"/>
    <property type="molecule type" value="Genomic_DNA"/>
</dbReference>
<evidence type="ECO:0000256" key="7">
    <source>
        <dbReference type="ARBA" id="ARBA00023015"/>
    </source>
</evidence>
<dbReference type="AlphaFoldDB" id="E0VU65"/>
<accession>E0VU65</accession>
<evidence type="ECO:0000313" key="15">
    <source>
        <dbReference type="Proteomes" id="UP000009046"/>
    </source>
</evidence>
<feature type="domain" description="C2H2-type" evidence="12">
    <location>
        <begin position="245"/>
        <end position="272"/>
    </location>
</feature>
<organism>
    <name type="scientific">Pediculus humanus subsp. corporis</name>
    <name type="common">Body louse</name>
    <dbReference type="NCBI Taxonomy" id="121224"/>
    <lineage>
        <taxon>Eukaryota</taxon>
        <taxon>Metazoa</taxon>
        <taxon>Ecdysozoa</taxon>
        <taxon>Arthropoda</taxon>
        <taxon>Hexapoda</taxon>
        <taxon>Insecta</taxon>
        <taxon>Pterygota</taxon>
        <taxon>Neoptera</taxon>
        <taxon>Paraneoptera</taxon>
        <taxon>Psocodea</taxon>
        <taxon>Troctomorpha</taxon>
        <taxon>Phthiraptera</taxon>
        <taxon>Anoplura</taxon>
        <taxon>Pediculidae</taxon>
        <taxon>Pediculus</taxon>
    </lineage>
</organism>
<evidence type="ECO:0000256" key="1">
    <source>
        <dbReference type="ARBA" id="ARBA00004123"/>
    </source>
</evidence>
<dbReference type="Gene3D" id="3.30.160.60">
    <property type="entry name" value="Classic Zinc Finger"/>
    <property type="match status" value="6"/>
</dbReference>
<dbReference type="PROSITE" id="PS50157">
    <property type="entry name" value="ZINC_FINGER_C2H2_2"/>
    <property type="match status" value="7"/>
</dbReference>
<feature type="domain" description="C2H2-type" evidence="12">
    <location>
        <begin position="126"/>
        <end position="154"/>
    </location>
</feature>
<comment type="similarity">
    <text evidence="2">Belongs to the krueppel C2H2-type zinc-finger protein family.</text>
</comment>
<comment type="subcellular location">
    <subcellularLocation>
        <location evidence="1">Nucleus</location>
    </subcellularLocation>
</comment>
<dbReference type="InParanoid" id="E0VU65"/>
<keyword evidence="5 11" id="KW-0863">Zinc-finger</keyword>
<feature type="domain" description="C2H2-type" evidence="12">
    <location>
        <begin position="302"/>
        <end position="329"/>
    </location>
</feature>
<proteinExistence type="inferred from homology"/>
<keyword evidence="7" id="KW-0805">Transcription regulation</keyword>
<dbReference type="KEGG" id="phu:Phum_PHUM446330"/>
<dbReference type="OrthoDB" id="6077919at2759"/>
<keyword evidence="10" id="KW-0539">Nucleus</keyword>
<dbReference type="Pfam" id="PF00096">
    <property type="entry name" value="zf-C2H2"/>
    <property type="match status" value="4"/>
</dbReference>
<dbReference type="OMA" id="TEHANKP"/>
<keyword evidence="8" id="KW-0238">DNA-binding</keyword>
<reference evidence="13" key="1">
    <citation type="submission" date="2007-04" db="EMBL/GenBank/DDBJ databases">
        <title>Annotation of Pediculus humanus corporis strain USDA.</title>
        <authorList>
            <person name="Kirkness E."/>
            <person name="Hannick L."/>
            <person name="Hass B."/>
            <person name="Bruggner R."/>
            <person name="Lawson D."/>
            <person name="Bidwell S."/>
            <person name="Joardar V."/>
            <person name="Caler E."/>
            <person name="Walenz B."/>
            <person name="Inman J."/>
            <person name="Schobel S."/>
            <person name="Galinsky K."/>
            <person name="Amedeo P."/>
            <person name="Strausberg R."/>
        </authorList>
    </citation>
    <scope>NUCLEOTIDE SEQUENCE</scope>
    <source>
        <strain evidence="13">USDA</strain>
    </source>
</reference>
<evidence type="ECO:0000256" key="2">
    <source>
        <dbReference type="ARBA" id="ARBA00006991"/>
    </source>
</evidence>
<dbReference type="GO" id="GO:0000977">
    <property type="term" value="F:RNA polymerase II transcription regulatory region sequence-specific DNA binding"/>
    <property type="evidence" value="ECO:0007669"/>
    <property type="project" value="TreeGrafter"/>
</dbReference>
<evidence type="ECO:0000256" key="6">
    <source>
        <dbReference type="ARBA" id="ARBA00022833"/>
    </source>
</evidence>
<evidence type="ECO:0000256" key="11">
    <source>
        <dbReference type="PROSITE-ProRule" id="PRU00042"/>
    </source>
</evidence>
<feature type="domain" description="C2H2-type" evidence="12">
    <location>
        <begin position="330"/>
        <end position="354"/>
    </location>
</feature>
<dbReference type="GO" id="GO:0005634">
    <property type="term" value="C:nucleus"/>
    <property type="evidence" value="ECO:0007669"/>
    <property type="project" value="UniProtKB-SubCell"/>
</dbReference>
<dbReference type="EnsemblMetazoa" id="PHUM446330-RA">
    <property type="protein sequence ID" value="PHUM446330-PA"/>
    <property type="gene ID" value="PHUM446330"/>
</dbReference>
<evidence type="ECO:0000313" key="13">
    <source>
        <dbReference type="EMBL" id="EEB16921.1"/>
    </source>
</evidence>
<keyword evidence="3" id="KW-0479">Metal-binding</keyword>
<evidence type="ECO:0000256" key="3">
    <source>
        <dbReference type="ARBA" id="ARBA00022723"/>
    </source>
</evidence>
<keyword evidence="9" id="KW-0804">Transcription</keyword>
<keyword evidence="15" id="KW-1185">Reference proteome</keyword>
<dbReference type="GO" id="GO:0008270">
    <property type="term" value="F:zinc ion binding"/>
    <property type="evidence" value="ECO:0007669"/>
    <property type="project" value="UniProtKB-KW"/>
</dbReference>
<feature type="domain" description="C2H2-type" evidence="12">
    <location>
        <begin position="274"/>
        <end position="301"/>
    </location>
</feature>